<evidence type="ECO:0000313" key="3">
    <source>
        <dbReference type="EMBL" id="SDG51095.1"/>
    </source>
</evidence>
<dbReference type="STRING" id="405671.SAMN05421827_107123"/>
<evidence type="ECO:0000259" key="2">
    <source>
        <dbReference type="Pfam" id="PF08327"/>
    </source>
</evidence>
<evidence type="ECO:0000313" key="4">
    <source>
        <dbReference type="Proteomes" id="UP000199643"/>
    </source>
</evidence>
<protein>
    <submittedName>
        <fullName evidence="3">Uncharacterized conserved protein YndB, AHSA1/START domain</fullName>
    </submittedName>
</protein>
<reference evidence="4" key="1">
    <citation type="submission" date="2016-10" db="EMBL/GenBank/DDBJ databases">
        <authorList>
            <person name="Varghese N."/>
            <person name="Submissions S."/>
        </authorList>
    </citation>
    <scope>NUCLEOTIDE SEQUENCE [LARGE SCALE GENOMIC DNA]</scope>
    <source>
        <strain evidence="4">DSM 17933</strain>
    </source>
</reference>
<gene>
    <name evidence="3" type="ORF">SAMN05421827_107123</name>
</gene>
<dbReference type="SUPFAM" id="SSF55961">
    <property type="entry name" value="Bet v1-like"/>
    <property type="match status" value="1"/>
</dbReference>
<keyword evidence="4" id="KW-1185">Reference proteome</keyword>
<dbReference type="CDD" id="cd07814">
    <property type="entry name" value="SRPBCC_CalC_Aha1-like"/>
    <property type="match status" value="1"/>
</dbReference>
<dbReference type="RefSeq" id="WP_090499659.1">
    <property type="nucleotide sequence ID" value="NZ_FNCH01000007.1"/>
</dbReference>
<organism evidence="3 4">
    <name type="scientific">Pedobacter terrae</name>
    <dbReference type="NCBI Taxonomy" id="405671"/>
    <lineage>
        <taxon>Bacteria</taxon>
        <taxon>Pseudomonadati</taxon>
        <taxon>Bacteroidota</taxon>
        <taxon>Sphingobacteriia</taxon>
        <taxon>Sphingobacteriales</taxon>
        <taxon>Sphingobacteriaceae</taxon>
        <taxon>Pedobacter</taxon>
    </lineage>
</organism>
<name>A0A1G7UU13_9SPHI</name>
<dbReference type="Proteomes" id="UP000199643">
    <property type="component" value="Unassembled WGS sequence"/>
</dbReference>
<dbReference type="InterPro" id="IPR013538">
    <property type="entry name" value="ASHA1/2-like_C"/>
</dbReference>
<comment type="similarity">
    <text evidence="1">Belongs to the AHA1 family.</text>
</comment>
<evidence type="ECO:0000256" key="1">
    <source>
        <dbReference type="ARBA" id="ARBA00006817"/>
    </source>
</evidence>
<dbReference type="EMBL" id="FNCH01000007">
    <property type="protein sequence ID" value="SDG51095.1"/>
    <property type="molecule type" value="Genomic_DNA"/>
</dbReference>
<feature type="domain" description="Activator of Hsp90 ATPase homologue 1/2-like C-terminal" evidence="2">
    <location>
        <begin position="12"/>
        <end position="137"/>
    </location>
</feature>
<dbReference type="Gene3D" id="3.30.530.20">
    <property type="match status" value="1"/>
</dbReference>
<dbReference type="OrthoDB" id="2355173at2"/>
<sequence>MNDSIEIVQVYNAPLAAVWKALTDIKLMKEWYFPQIQYFQPKIGTAFRFTDDGSAYQKEWEVTNLRNNHLIAHSWKYKGYPGNSEVTFELSVSSEGTILKLTHTGLASFPAAPQFSYHRFEQGWKMILGQNLRHCLE</sequence>
<proteinExistence type="inferred from homology"/>
<dbReference type="InterPro" id="IPR023393">
    <property type="entry name" value="START-like_dom_sf"/>
</dbReference>
<dbReference type="AlphaFoldDB" id="A0A1G7UU13"/>
<accession>A0A1G7UU13</accession>
<dbReference type="Pfam" id="PF08327">
    <property type="entry name" value="AHSA1"/>
    <property type="match status" value="1"/>
</dbReference>